<comment type="caution">
    <text evidence="1">The sequence shown here is derived from an EMBL/GenBank/DDBJ whole genome shotgun (WGS) entry which is preliminary data.</text>
</comment>
<evidence type="ECO:0000313" key="1">
    <source>
        <dbReference type="EMBL" id="MBA4453700.1"/>
    </source>
</evidence>
<dbReference type="Proteomes" id="UP000526786">
    <property type="component" value="Unassembled WGS sequence"/>
</dbReference>
<sequence>MIRAVVVDDDKDTVALFSEILSGNNIEIVGKGYNGQEAAFLYQKLKPDVIFLDVIMPVYDGIYGITKIREMNPDAIVIITTNQMTINAQIALNKLRPSAIIKEPIDVDEIIKKVNQLCAPSLDSENQMKKTMVTLALKNTLLELGIQEYDKVIALLQKDHSCTLEDCFENPEYLRNILKDLFGESYPDILNSLSENMKSIISQQEVKEFFQVLSS</sequence>
<evidence type="ECO:0000313" key="2">
    <source>
        <dbReference type="Proteomes" id="UP000526786"/>
    </source>
</evidence>
<accession>A0AC60W289</accession>
<organism evidence="1 2">
    <name type="scientific">Candidatus Nitrosomaritimum aestuariumsis</name>
    <dbReference type="NCBI Taxonomy" id="3342354"/>
    <lineage>
        <taxon>Archaea</taxon>
        <taxon>Nitrososphaerota</taxon>
        <taxon>Nitrososphaeria</taxon>
        <taxon>Nitrosopumilales</taxon>
        <taxon>Nitrosopumilaceae</taxon>
        <taxon>Candidatus Nitrosomaritimum</taxon>
    </lineage>
</organism>
<name>A0AC60W289_9ARCH</name>
<protein>
    <submittedName>
        <fullName evidence="1">Response regulator</fullName>
    </submittedName>
</protein>
<proteinExistence type="predicted"/>
<reference evidence="1 2" key="1">
    <citation type="journal article" date="2020" name="Appl. Environ. Microbiol.">
        <title>Genomic Characteristics of a Novel Species of Ammonia-Oxidizing Archaea from the Jiulong River Estuary.</title>
        <authorList>
            <person name="Zou D."/>
            <person name="Wan R."/>
            <person name="Han L."/>
            <person name="Xu M.N."/>
            <person name="Liu Y."/>
            <person name="Liu H."/>
            <person name="Kao S.J."/>
            <person name="Li M."/>
        </authorList>
    </citation>
    <scope>NUCLEOTIDE SEQUENCE [LARGE SCALE GENOMIC DNA]</scope>
    <source>
        <strain evidence="1">W2bin3</strain>
    </source>
</reference>
<gene>
    <name evidence="1" type="ORF">H2B05_01975</name>
</gene>
<dbReference type="EMBL" id="JACENC010000081">
    <property type="protein sequence ID" value="MBA4453700.1"/>
    <property type="molecule type" value="Genomic_DNA"/>
</dbReference>